<feature type="domain" description="Myotubularin phosphatase" evidence="1">
    <location>
        <begin position="30"/>
        <end position="442"/>
    </location>
</feature>
<evidence type="ECO:0000313" key="3">
    <source>
        <dbReference type="Proteomes" id="UP001189429"/>
    </source>
</evidence>
<proteinExistence type="predicted"/>
<reference evidence="2" key="1">
    <citation type="submission" date="2023-10" db="EMBL/GenBank/DDBJ databases">
        <authorList>
            <person name="Chen Y."/>
            <person name="Shah S."/>
            <person name="Dougan E. K."/>
            <person name="Thang M."/>
            <person name="Chan C."/>
        </authorList>
    </citation>
    <scope>NUCLEOTIDE SEQUENCE [LARGE SCALE GENOMIC DNA]</scope>
</reference>
<name>A0ABN9U857_9DINO</name>
<dbReference type="InterPro" id="IPR029021">
    <property type="entry name" value="Prot-tyrosine_phosphatase-like"/>
</dbReference>
<protein>
    <recommendedName>
        <fullName evidence="1">Myotubularin phosphatase domain-containing protein</fullName>
    </recommendedName>
</protein>
<dbReference type="PROSITE" id="PS00383">
    <property type="entry name" value="TYR_PHOSPHATASE_1"/>
    <property type="match status" value="1"/>
</dbReference>
<dbReference type="InterPro" id="IPR013083">
    <property type="entry name" value="Znf_RING/FYVE/PHD"/>
</dbReference>
<dbReference type="InterPro" id="IPR010569">
    <property type="entry name" value="Myotubularin-like_Pase_dom"/>
</dbReference>
<comment type="caution">
    <text evidence="2">The sequence shown here is derived from an EMBL/GenBank/DDBJ whole genome shotgun (WGS) entry which is preliminary data.</text>
</comment>
<sequence>MGRALEHIAKMPNAGAVFVESCGRPTLGWDIGEDARAEFFERQGAPQSRWRLTEANWNYEVCDTYPRSLAGHFWQPPARDDLVRAEAKCRAKQRFPVLTYFHQARGSALLRCSQPVGGKQGTDKEYLELCRKAVHQFAALIIFDCRSQVAAAANRLRGGGQEDPRDYSIGEGGFRSGDVQSATVISLDVPNMHDMRSSWGALQDLVNRSDVAERSWLQKLGDTMWLDHCRRVTESAVSVAYALDGEADGSPPACVVVHCSDGWDRTAQVCALAQLLSCKRFRTRQGFSELVEKDWRRFGHRFAERSITEGSRASPIFLQWLFCVHMVVDQFPGEFEFGSEDLKLLADLRLCGGIGTFLFNSEREARLARAERHEISVWAVWLQGQDASTELLPTKSANMADWVRMAHRESSASPAAGRAGAATDMLLPITSLKSIHLWSWALRYDEVAFARQKAYSTSVGRRNPQRLGGGLVIMLRESGASECKGCGCDFSFSRRRNHCRGCGLLFQRSKTGGMSMLFLSSAQIFCIGVGSPREGGPATIQEIRAACNTLCSCR</sequence>
<dbReference type="SUPFAM" id="SSF52799">
    <property type="entry name" value="(Phosphotyrosine protein) phosphatases II"/>
    <property type="match status" value="1"/>
</dbReference>
<organism evidence="2 3">
    <name type="scientific">Prorocentrum cordatum</name>
    <dbReference type="NCBI Taxonomy" id="2364126"/>
    <lineage>
        <taxon>Eukaryota</taxon>
        <taxon>Sar</taxon>
        <taxon>Alveolata</taxon>
        <taxon>Dinophyceae</taxon>
        <taxon>Prorocentrales</taxon>
        <taxon>Prorocentraceae</taxon>
        <taxon>Prorocentrum</taxon>
    </lineage>
</organism>
<dbReference type="PANTHER" id="PTHR10807">
    <property type="entry name" value="MYOTUBULARIN-RELATED"/>
    <property type="match status" value="1"/>
</dbReference>
<dbReference type="EMBL" id="CAUYUJ010015545">
    <property type="protein sequence ID" value="CAK0855343.1"/>
    <property type="molecule type" value="Genomic_DNA"/>
</dbReference>
<dbReference type="CDD" id="cd14507">
    <property type="entry name" value="PTP-MTM-like"/>
    <property type="match status" value="1"/>
</dbReference>
<dbReference type="Proteomes" id="UP001189429">
    <property type="component" value="Unassembled WGS sequence"/>
</dbReference>
<dbReference type="Gene3D" id="3.30.40.10">
    <property type="entry name" value="Zinc/RING finger domain, C3HC4 (zinc finger)"/>
    <property type="match status" value="1"/>
</dbReference>
<dbReference type="InterPro" id="IPR016130">
    <property type="entry name" value="Tyr_Pase_AS"/>
</dbReference>
<accession>A0ABN9U857</accession>
<dbReference type="SUPFAM" id="SSF57903">
    <property type="entry name" value="FYVE/PHD zinc finger"/>
    <property type="match status" value="1"/>
</dbReference>
<dbReference type="PANTHER" id="PTHR10807:SF128">
    <property type="entry name" value="PHOSPHATIDYLINOSITOL-3,5-BISPHOSPHATE 3-PHOSPHATASE"/>
    <property type="match status" value="1"/>
</dbReference>
<dbReference type="InterPro" id="IPR030564">
    <property type="entry name" value="Myotubularin"/>
</dbReference>
<keyword evidence="3" id="KW-1185">Reference proteome</keyword>
<evidence type="ECO:0000259" key="1">
    <source>
        <dbReference type="PROSITE" id="PS51339"/>
    </source>
</evidence>
<dbReference type="InterPro" id="IPR011011">
    <property type="entry name" value="Znf_FYVE_PHD"/>
</dbReference>
<dbReference type="Pfam" id="PF06602">
    <property type="entry name" value="Myotub-related"/>
    <property type="match status" value="1"/>
</dbReference>
<dbReference type="PROSITE" id="PS51339">
    <property type="entry name" value="PPASE_MYOTUBULARIN"/>
    <property type="match status" value="1"/>
</dbReference>
<evidence type="ECO:0000313" key="2">
    <source>
        <dbReference type="EMBL" id="CAK0855343.1"/>
    </source>
</evidence>
<gene>
    <name evidence="2" type="ORF">PCOR1329_LOCUS46118</name>
</gene>